<accession>A0A6J7ZYX1</accession>
<keyword evidence="4" id="KW-1185">Reference proteome</keyword>
<evidence type="ECO:0000313" key="4">
    <source>
        <dbReference type="Proteomes" id="UP000507470"/>
    </source>
</evidence>
<proteinExistence type="predicted"/>
<feature type="coiled-coil region" evidence="1">
    <location>
        <begin position="141"/>
        <end position="183"/>
    </location>
</feature>
<keyword evidence="2" id="KW-0732">Signal</keyword>
<evidence type="ECO:0000313" key="3">
    <source>
        <dbReference type="EMBL" id="CAC5358017.1"/>
    </source>
</evidence>
<sequence>MNACKIIAVLILYSIQQSQSANIGWPVKCQGAMDCDVCPPPGIGLCVELGGCPTGQLLCFNGCGHTCFPPVKDTQPASNNYCGPCETRLLTTAPQYWCNSCEEVNNIDKVIENRERNKEKISNKKSRSDIQILRKKINKHLDNLESQLATQSYKIIEDENEKLENILQRLKEKKRNVTVLRNKFSE</sequence>
<dbReference type="AlphaFoldDB" id="A0A6J7ZYX1"/>
<dbReference type="EMBL" id="CACVKT020000282">
    <property type="protein sequence ID" value="CAC5358017.1"/>
    <property type="molecule type" value="Genomic_DNA"/>
</dbReference>
<gene>
    <name evidence="3" type="ORF">MCOR_1450</name>
</gene>
<name>A0A6J7ZYX1_MYTCO</name>
<keyword evidence="1" id="KW-0175">Coiled coil</keyword>
<feature type="signal peptide" evidence="2">
    <location>
        <begin position="1"/>
        <end position="20"/>
    </location>
</feature>
<dbReference type="Proteomes" id="UP000507470">
    <property type="component" value="Unassembled WGS sequence"/>
</dbReference>
<organism evidence="3 4">
    <name type="scientific">Mytilus coruscus</name>
    <name type="common">Sea mussel</name>
    <dbReference type="NCBI Taxonomy" id="42192"/>
    <lineage>
        <taxon>Eukaryota</taxon>
        <taxon>Metazoa</taxon>
        <taxon>Spiralia</taxon>
        <taxon>Lophotrochozoa</taxon>
        <taxon>Mollusca</taxon>
        <taxon>Bivalvia</taxon>
        <taxon>Autobranchia</taxon>
        <taxon>Pteriomorphia</taxon>
        <taxon>Mytilida</taxon>
        <taxon>Mytiloidea</taxon>
        <taxon>Mytilidae</taxon>
        <taxon>Mytilinae</taxon>
        <taxon>Mytilus</taxon>
    </lineage>
</organism>
<evidence type="ECO:0000256" key="2">
    <source>
        <dbReference type="SAM" id="SignalP"/>
    </source>
</evidence>
<dbReference type="OrthoDB" id="10477975at2759"/>
<evidence type="ECO:0000256" key="1">
    <source>
        <dbReference type="SAM" id="Coils"/>
    </source>
</evidence>
<protein>
    <submittedName>
        <fullName evidence="3">WFDC3</fullName>
    </submittedName>
</protein>
<reference evidence="3 4" key="1">
    <citation type="submission" date="2020-06" db="EMBL/GenBank/DDBJ databases">
        <authorList>
            <person name="Li R."/>
            <person name="Bekaert M."/>
        </authorList>
    </citation>
    <scope>NUCLEOTIDE SEQUENCE [LARGE SCALE GENOMIC DNA]</scope>
    <source>
        <strain evidence="4">wild</strain>
    </source>
</reference>
<feature type="chain" id="PRO_5027069844" evidence="2">
    <location>
        <begin position="21"/>
        <end position="186"/>
    </location>
</feature>